<accession>A0A2S3GNF6</accession>
<dbReference type="SUPFAM" id="SSF46689">
    <property type="entry name" value="Homeodomain-like"/>
    <property type="match status" value="2"/>
</dbReference>
<dbReference type="InterPro" id="IPR001005">
    <property type="entry name" value="SANT/Myb"/>
</dbReference>
<evidence type="ECO:0000256" key="1">
    <source>
        <dbReference type="ARBA" id="ARBA00023125"/>
    </source>
</evidence>
<feature type="region of interest" description="Disordered" evidence="2">
    <location>
        <begin position="262"/>
        <end position="284"/>
    </location>
</feature>
<sequence>MRRCGGGAPGRRSSGGSTCCSGEIDWITDERGELLRPSKHLNDAEHKRTAECLPHKKGNKLKRVCRWSQEENGNLIRMVNLHSSKSWSTVARSIPGRSPNQCRDRWMFYLDPAVNNQPWSEHEDIKLIQAHKIHGSKWSKLAKLFPGRTGKAVKNHWPSLMRKQMKSDLVSGLPEQFLYMPNDPSVTKNKGSSTIQSDEDSSTNIHVSSDLAVRPKSEQGLAENGRNESTLKGKSYDSMHGNGSVSHSVNVSEKVDGQIATSNSLSSMDQKATSATASFPGSLPKEESTNFLEVTPNRGLSTMYNHLSNDYFDGMCSSADPESQGLHLSSIADLLDMPYCKSLMIVSPDSPNHGNYTDGM</sequence>
<feature type="compositionally biased region" description="Polar residues" evidence="2">
    <location>
        <begin position="262"/>
        <end position="279"/>
    </location>
</feature>
<dbReference type="PROSITE" id="PS50090">
    <property type="entry name" value="MYB_LIKE"/>
    <property type="match status" value="2"/>
</dbReference>
<dbReference type="Proteomes" id="UP000243499">
    <property type="component" value="Chromosome 1"/>
</dbReference>
<feature type="domain" description="Myb-like" evidence="3">
    <location>
        <begin position="66"/>
        <end position="110"/>
    </location>
</feature>
<dbReference type="PANTHER" id="PTHR45614">
    <property type="entry name" value="MYB PROTEIN-RELATED"/>
    <property type="match status" value="1"/>
</dbReference>
<evidence type="ECO:0000256" key="2">
    <source>
        <dbReference type="SAM" id="MobiDB-lite"/>
    </source>
</evidence>
<feature type="domain" description="HTH myb-type" evidence="4">
    <location>
        <begin position="111"/>
        <end position="165"/>
    </location>
</feature>
<dbReference type="PANTHER" id="PTHR45614:SF109">
    <property type="match status" value="1"/>
</dbReference>
<dbReference type="InterPro" id="IPR050560">
    <property type="entry name" value="MYB_TF"/>
</dbReference>
<evidence type="ECO:0000313" key="5">
    <source>
        <dbReference type="EMBL" id="PAN05057.1"/>
    </source>
</evidence>
<dbReference type="PROSITE" id="PS51294">
    <property type="entry name" value="HTH_MYB"/>
    <property type="match status" value="2"/>
</dbReference>
<evidence type="ECO:0000259" key="3">
    <source>
        <dbReference type="PROSITE" id="PS50090"/>
    </source>
</evidence>
<reference evidence="5" key="1">
    <citation type="submission" date="2018-04" db="EMBL/GenBank/DDBJ databases">
        <title>WGS assembly of Panicum hallii.</title>
        <authorList>
            <person name="Lovell J."/>
            <person name="Jenkins J."/>
            <person name="Lowry D."/>
            <person name="Mamidi S."/>
            <person name="Sreedasyam A."/>
            <person name="Weng X."/>
            <person name="Barry K."/>
            <person name="Bonette J."/>
            <person name="Campitelli B."/>
            <person name="Daum C."/>
            <person name="Gordon S."/>
            <person name="Gould B."/>
            <person name="Lipzen A."/>
            <person name="Macqueen A."/>
            <person name="Palacio-Mejia J."/>
            <person name="Plott C."/>
            <person name="Shakirov E."/>
            <person name="Shu S."/>
            <person name="Yoshinaga Y."/>
            <person name="Zane M."/>
            <person name="Rokhsar D."/>
            <person name="Grimwood J."/>
            <person name="Schmutz J."/>
            <person name="Juenger T."/>
        </authorList>
    </citation>
    <scope>NUCLEOTIDE SEQUENCE [LARGE SCALE GENOMIC DNA]</scope>
    <source>
        <strain evidence="5">FIL2</strain>
    </source>
</reference>
<protein>
    <submittedName>
        <fullName evidence="5">Uncharacterized protein</fullName>
    </submittedName>
</protein>
<dbReference type="GO" id="GO:0005634">
    <property type="term" value="C:nucleus"/>
    <property type="evidence" value="ECO:0007669"/>
    <property type="project" value="TreeGrafter"/>
</dbReference>
<dbReference type="GO" id="GO:0000978">
    <property type="term" value="F:RNA polymerase II cis-regulatory region sequence-specific DNA binding"/>
    <property type="evidence" value="ECO:0007669"/>
    <property type="project" value="TreeGrafter"/>
</dbReference>
<feature type="region of interest" description="Disordered" evidence="2">
    <location>
        <begin position="180"/>
        <end position="248"/>
    </location>
</feature>
<proteinExistence type="predicted"/>
<evidence type="ECO:0000259" key="4">
    <source>
        <dbReference type="PROSITE" id="PS51294"/>
    </source>
</evidence>
<gene>
    <name evidence="5" type="ORF">PAHAL_1G111100</name>
</gene>
<feature type="domain" description="HTH myb-type" evidence="4">
    <location>
        <begin position="59"/>
        <end position="110"/>
    </location>
</feature>
<feature type="compositionally biased region" description="Polar residues" evidence="2">
    <location>
        <begin position="184"/>
        <end position="207"/>
    </location>
</feature>
<dbReference type="Gene3D" id="1.10.10.60">
    <property type="entry name" value="Homeodomain-like"/>
    <property type="match status" value="2"/>
</dbReference>
<name>A0A2S3GNF6_9POAL</name>
<dbReference type="AlphaFoldDB" id="A0A2S3GNF6"/>
<organism evidence="5">
    <name type="scientific">Panicum hallii</name>
    <dbReference type="NCBI Taxonomy" id="206008"/>
    <lineage>
        <taxon>Eukaryota</taxon>
        <taxon>Viridiplantae</taxon>
        <taxon>Streptophyta</taxon>
        <taxon>Embryophyta</taxon>
        <taxon>Tracheophyta</taxon>
        <taxon>Spermatophyta</taxon>
        <taxon>Magnoliopsida</taxon>
        <taxon>Liliopsida</taxon>
        <taxon>Poales</taxon>
        <taxon>Poaceae</taxon>
        <taxon>PACMAD clade</taxon>
        <taxon>Panicoideae</taxon>
        <taxon>Panicodae</taxon>
        <taxon>Paniceae</taxon>
        <taxon>Panicinae</taxon>
        <taxon>Panicum</taxon>
        <taxon>Panicum sect. Panicum</taxon>
    </lineage>
</organism>
<dbReference type="InterPro" id="IPR017930">
    <property type="entry name" value="Myb_dom"/>
</dbReference>
<feature type="compositionally biased region" description="Basic and acidic residues" evidence="2">
    <location>
        <begin position="225"/>
        <end position="237"/>
    </location>
</feature>
<feature type="domain" description="Myb-like" evidence="3">
    <location>
        <begin position="111"/>
        <end position="161"/>
    </location>
</feature>
<dbReference type="Gramene" id="PAN05057">
    <property type="protein sequence ID" value="PAN05057"/>
    <property type="gene ID" value="PAHAL_1G111100"/>
</dbReference>
<dbReference type="InterPro" id="IPR009057">
    <property type="entry name" value="Homeodomain-like_sf"/>
</dbReference>
<dbReference type="SMART" id="SM00717">
    <property type="entry name" value="SANT"/>
    <property type="match status" value="2"/>
</dbReference>
<dbReference type="GO" id="GO:0000981">
    <property type="term" value="F:DNA-binding transcription factor activity, RNA polymerase II-specific"/>
    <property type="evidence" value="ECO:0007669"/>
    <property type="project" value="TreeGrafter"/>
</dbReference>
<dbReference type="CDD" id="cd00167">
    <property type="entry name" value="SANT"/>
    <property type="match status" value="2"/>
</dbReference>
<dbReference type="EMBL" id="CM008046">
    <property type="protein sequence ID" value="PAN05057.1"/>
    <property type="molecule type" value="Genomic_DNA"/>
</dbReference>
<dbReference type="Pfam" id="PF00249">
    <property type="entry name" value="Myb_DNA-binding"/>
    <property type="match status" value="2"/>
</dbReference>
<keyword evidence="1" id="KW-0238">DNA-binding</keyword>